<reference evidence="2" key="1">
    <citation type="submission" date="2019-02" db="EMBL/GenBank/DDBJ databases">
        <authorList>
            <person name="Gruber-Vodicka R. H."/>
            <person name="Seah K. B. B."/>
        </authorList>
    </citation>
    <scope>NUCLEOTIDE SEQUENCE</scope>
    <source>
        <strain evidence="2">BECK_BZ106</strain>
        <strain evidence="1">BECK_BZ15</strain>
    </source>
</reference>
<sequence length="199" mass="22872">MRRSILSPERDYVFSDFFHLAYPTEDIVKEFGIDYSLAPLELPRKEIAEKPVRRFQEELTMKLPKISLNSEVARRDFLIAPILLELLNFIDGRISAEYPLEVERNLRGTLDYLVRTDKQLMVIEAKKADLDKGFTQLAVELIAVARYEEDAGPLFGVVTTGDLWKFGKLEGRRVTKDMDVYRVPKDMVDLFGVLVGVLT</sequence>
<dbReference type="AlphaFoldDB" id="A0A450SJA2"/>
<organism evidence="2">
    <name type="scientific">Candidatus Kentrum sp. FW</name>
    <dbReference type="NCBI Taxonomy" id="2126338"/>
    <lineage>
        <taxon>Bacteria</taxon>
        <taxon>Pseudomonadati</taxon>
        <taxon>Pseudomonadota</taxon>
        <taxon>Gammaproteobacteria</taxon>
        <taxon>Candidatus Kentrum</taxon>
    </lineage>
</organism>
<proteinExistence type="predicted"/>
<accession>A0A450SJA2</accession>
<protein>
    <recommendedName>
        <fullName evidence="3">Type I restriction enzyme R protein N terminus (HSDR_N)</fullName>
    </recommendedName>
</protein>
<evidence type="ECO:0008006" key="3">
    <source>
        <dbReference type="Google" id="ProtNLM"/>
    </source>
</evidence>
<dbReference type="EMBL" id="CAADEW010000019">
    <property type="protein sequence ID" value="VFJ48305.1"/>
    <property type="molecule type" value="Genomic_DNA"/>
</dbReference>
<evidence type="ECO:0000313" key="2">
    <source>
        <dbReference type="EMBL" id="VFJ53490.1"/>
    </source>
</evidence>
<evidence type="ECO:0000313" key="1">
    <source>
        <dbReference type="EMBL" id="VFJ48305.1"/>
    </source>
</evidence>
<name>A0A450SJA2_9GAMM</name>
<dbReference type="EMBL" id="CAADFD010000015">
    <property type="protein sequence ID" value="VFJ53490.1"/>
    <property type="molecule type" value="Genomic_DNA"/>
</dbReference>
<gene>
    <name evidence="1" type="ORF">BECKFW1821A_GA0114235_101939</name>
    <name evidence="2" type="ORF">BECKFW1821B_GA0114236_101514</name>
</gene>